<gene>
    <name evidence="1" type="ORF">AWM70_02615</name>
</gene>
<dbReference type="OrthoDB" id="9792989at2"/>
<proteinExistence type="predicted"/>
<organism evidence="1 2">
    <name type="scientific">Paenibacillus yonginensis</name>
    <dbReference type="NCBI Taxonomy" id="1462996"/>
    <lineage>
        <taxon>Bacteria</taxon>
        <taxon>Bacillati</taxon>
        <taxon>Bacillota</taxon>
        <taxon>Bacilli</taxon>
        <taxon>Bacillales</taxon>
        <taxon>Paenibacillaceae</taxon>
        <taxon>Paenibacillus</taxon>
    </lineage>
</organism>
<evidence type="ECO:0000313" key="1">
    <source>
        <dbReference type="EMBL" id="ANS73604.1"/>
    </source>
</evidence>
<dbReference type="InterPro" id="IPR010719">
    <property type="entry name" value="MnmM_MeTrfase"/>
</dbReference>
<dbReference type="Proteomes" id="UP000092573">
    <property type="component" value="Chromosome"/>
</dbReference>
<dbReference type="InterPro" id="IPR029063">
    <property type="entry name" value="SAM-dependent_MTases_sf"/>
</dbReference>
<dbReference type="PANTHER" id="PTHR35276:SF1">
    <property type="entry name" value="TRNA (MNM(5)S(2)U34)-METHYLTRANSFERASE, CHLOROPLASTIC"/>
    <property type="match status" value="1"/>
</dbReference>
<evidence type="ECO:0000313" key="2">
    <source>
        <dbReference type="Proteomes" id="UP000092573"/>
    </source>
</evidence>
<dbReference type="RefSeq" id="WP_068694107.1">
    <property type="nucleotide sequence ID" value="NZ_CP014167.1"/>
</dbReference>
<reference evidence="1 2" key="1">
    <citation type="submission" date="2016-01" db="EMBL/GenBank/DDBJ databases">
        <title>Complete Genome Sequence of Paenibacillus yonginensis DCY84, a novel Plant Growth-Promoting Bacteria with Elicitation of Induced Systemic Resistance.</title>
        <authorList>
            <person name="Kim Y.J."/>
            <person name="Yang D.C."/>
            <person name="Sukweenadhi J."/>
        </authorList>
    </citation>
    <scope>NUCLEOTIDE SEQUENCE [LARGE SCALE GENOMIC DNA]</scope>
    <source>
        <strain evidence="1 2">DCY84</strain>
    </source>
</reference>
<protein>
    <submittedName>
        <fullName evidence="1">SAM-dependent methyltransferase</fullName>
    </submittedName>
</protein>
<keyword evidence="1" id="KW-0808">Transferase</keyword>
<dbReference type="PANTHER" id="PTHR35276">
    <property type="entry name" value="S-ADENOSYL-L-METHIONINE-DEPENDENT METHYLTRANSFERASES SUPERFAMILY PROTEIN"/>
    <property type="match status" value="1"/>
</dbReference>
<dbReference type="CDD" id="cd02440">
    <property type="entry name" value="AdoMet_MTases"/>
    <property type="match status" value="1"/>
</dbReference>
<dbReference type="KEGG" id="pyg:AWM70_02615"/>
<dbReference type="Gene3D" id="3.40.50.150">
    <property type="entry name" value="Vaccinia Virus protein VP39"/>
    <property type="match status" value="1"/>
</dbReference>
<dbReference type="EMBL" id="CP014167">
    <property type="protein sequence ID" value="ANS73604.1"/>
    <property type="molecule type" value="Genomic_DNA"/>
</dbReference>
<dbReference type="SUPFAM" id="SSF53335">
    <property type="entry name" value="S-adenosyl-L-methionine-dependent methyltransferases"/>
    <property type="match status" value="1"/>
</dbReference>
<keyword evidence="2" id="KW-1185">Reference proteome</keyword>
<dbReference type="AlphaFoldDB" id="A0A1B1MWQ8"/>
<keyword evidence="1" id="KW-0489">Methyltransferase</keyword>
<dbReference type="STRING" id="1462996.AWM70_02615"/>
<accession>A0A1B1MWQ8</accession>
<sequence length="195" mass="20662">MGFPSVLSFARQLVSQRLQPGDTAVDATVGTGADTLFLAEACGRKGQVFGFDIQAEALSLAAQRLAKARETGARLAPVSLLERSHAEMAAALDPRHHGRVGAVMFNLGYLPSEDADKAVITLPDSTIEALDASLGLLRPRGLITAVVYPGHDGGAAEAERVEAWARELPSAAGQTIMYRQLQRAAAPYLIAIEKK</sequence>
<dbReference type="GO" id="GO:0008168">
    <property type="term" value="F:methyltransferase activity"/>
    <property type="evidence" value="ECO:0007669"/>
    <property type="project" value="UniProtKB-KW"/>
</dbReference>
<dbReference type="GO" id="GO:0032259">
    <property type="term" value="P:methylation"/>
    <property type="evidence" value="ECO:0007669"/>
    <property type="project" value="UniProtKB-KW"/>
</dbReference>
<name>A0A1B1MWQ8_9BACL</name>
<dbReference type="Pfam" id="PF06962">
    <property type="entry name" value="rRNA_methylase"/>
    <property type="match status" value="1"/>
</dbReference>